<keyword evidence="3" id="KW-1185">Reference proteome</keyword>
<evidence type="ECO:0000313" key="2">
    <source>
        <dbReference type="EMBL" id="TFZ04052.1"/>
    </source>
</evidence>
<dbReference type="InterPro" id="IPR005572">
    <property type="entry name" value="Anti-sigma_E_RseA_N"/>
</dbReference>
<proteinExistence type="predicted"/>
<accession>A0A4Z0BZE6</accession>
<evidence type="ECO:0000259" key="1">
    <source>
        <dbReference type="Pfam" id="PF03872"/>
    </source>
</evidence>
<organism evidence="2 3">
    <name type="scientific">Ramlibacter humi</name>
    <dbReference type="NCBI Taxonomy" id="2530451"/>
    <lineage>
        <taxon>Bacteria</taxon>
        <taxon>Pseudomonadati</taxon>
        <taxon>Pseudomonadota</taxon>
        <taxon>Betaproteobacteria</taxon>
        <taxon>Burkholderiales</taxon>
        <taxon>Comamonadaceae</taxon>
        <taxon>Ramlibacter</taxon>
    </lineage>
</organism>
<dbReference type="GO" id="GO:0016989">
    <property type="term" value="F:sigma factor antagonist activity"/>
    <property type="evidence" value="ECO:0007669"/>
    <property type="project" value="InterPro"/>
</dbReference>
<protein>
    <submittedName>
        <fullName evidence="2">Anti-anti-sigma factor</fullName>
    </submittedName>
</protein>
<dbReference type="CDD" id="cd16328">
    <property type="entry name" value="RseA_N"/>
    <property type="match status" value="1"/>
</dbReference>
<dbReference type="Pfam" id="PF03872">
    <property type="entry name" value="RseA_N"/>
    <property type="match status" value="1"/>
</dbReference>
<evidence type="ECO:0000313" key="3">
    <source>
        <dbReference type="Proteomes" id="UP000297839"/>
    </source>
</evidence>
<feature type="domain" description="Anti sigma-E protein RseA N-terminal" evidence="1">
    <location>
        <begin position="8"/>
        <end position="87"/>
    </location>
</feature>
<dbReference type="OrthoDB" id="8561243at2"/>
<dbReference type="InterPro" id="IPR052383">
    <property type="entry name" value="Anti-sigma-E_RseA-like"/>
</dbReference>
<dbReference type="AlphaFoldDB" id="A0A4Z0BZE6"/>
<dbReference type="EMBL" id="SMLK01000002">
    <property type="protein sequence ID" value="TFZ04052.1"/>
    <property type="molecule type" value="Genomic_DNA"/>
</dbReference>
<gene>
    <name evidence="2" type="ORF">EZ216_10480</name>
</gene>
<dbReference type="PANTHER" id="PTHR38104:SF1">
    <property type="entry name" value="ANTI-SIGMA-E FACTOR RSEA"/>
    <property type="match status" value="1"/>
</dbReference>
<reference evidence="2 3" key="1">
    <citation type="submission" date="2019-03" db="EMBL/GenBank/DDBJ databases">
        <title>Ramlibacter sp. 18x22-1, whole genome shotgun sequence.</title>
        <authorList>
            <person name="Zhang X."/>
            <person name="Feng G."/>
            <person name="Zhu H."/>
        </authorList>
    </citation>
    <scope>NUCLEOTIDE SEQUENCE [LARGE SCALE GENOMIC DNA]</scope>
    <source>
        <strain evidence="2 3">18x22-1</strain>
    </source>
</reference>
<comment type="caution">
    <text evidence="2">The sequence shown here is derived from an EMBL/GenBank/DDBJ whole genome shotgun (WGS) entry which is preliminary data.</text>
</comment>
<dbReference type="Gene3D" id="1.10.10.880">
    <property type="entry name" value="Anti sigma-E protein RseA, N-terminal domain"/>
    <property type="match status" value="1"/>
</dbReference>
<sequence length="207" mass="21473">MDKDMDTNEVISALADGQLRDDELAHALETVCAERSALRTWHAYHLIGDVLRSRELAGGCAPQDFLAKLAPRLAQEPARPVPAMLPPLVPQAGRPAANDFRWKVVAGVASVAAFAAVGWTIVSPGTNGAGMGGQPQIAVLPPAQPQLASAPQEAAPATVLAGGAAGPMIRDPKLDELLAAHRQLGSASALQTPAGFLRNATFEGPSR</sequence>
<dbReference type="SUPFAM" id="SSF89069">
    <property type="entry name" value="N-terminal, cytoplasmic domain of anti-sigmaE factor RseA"/>
    <property type="match status" value="1"/>
</dbReference>
<name>A0A4Z0BZE6_9BURK</name>
<dbReference type="InterPro" id="IPR036147">
    <property type="entry name" value="Anti-sigma_E_RseA_N_sf"/>
</dbReference>
<dbReference type="Proteomes" id="UP000297839">
    <property type="component" value="Unassembled WGS sequence"/>
</dbReference>
<dbReference type="PANTHER" id="PTHR38104">
    <property type="match status" value="1"/>
</dbReference>